<sequence length="58" mass="6459">MAMIVQALLTACTKRADILPRDASDQAVQGTPVTSSHLEQGDLLFLQMKTERERRSVM</sequence>
<evidence type="ECO:0000313" key="2">
    <source>
        <dbReference type="Proteomes" id="UP000464658"/>
    </source>
</evidence>
<protein>
    <submittedName>
        <fullName evidence="1">Uncharacterized protein</fullName>
    </submittedName>
</protein>
<dbReference type="Proteomes" id="UP000464658">
    <property type="component" value="Chromosome"/>
</dbReference>
<proteinExistence type="predicted"/>
<dbReference type="AlphaFoldDB" id="A0A5S9M978"/>
<name>A0A5S9M978_BACIA</name>
<dbReference type="InterPro" id="IPR038765">
    <property type="entry name" value="Papain-like_cys_pep_sf"/>
</dbReference>
<dbReference type="SUPFAM" id="SSF54001">
    <property type="entry name" value="Cysteine proteinases"/>
    <property type="match status" value="1"/>
</dbReference>
<dbReference type="Gene3D" id="3.90.1720.10">
    <property type="entry name" value="endopeptidase domain like (from Nostoc punctiforme)"/>
    <property type="match status" value="1"/>
</dbReference>
<reference evidence="1 2" key="1">
    <citation type="submission" date="2019-12" db="EMBL/GenBank/DDBJ databases">
        <title>Full genome sequence of a Bacillus safensis strain isolated from commercially available natto in Indonesia.</title>
        <authorList>
            <person name="Yoshida M."/>
            <person name="Uomi M."/>
            <person name="Waturangi D."/>
            <person name="Ekaputri J.J."/>
            <person name="Setiamarga D.H.E."/>
        </authorList>
    </citation>
    <scope>NUCLEOTIDE SEQUENCE [LARGE SCALE GENOMIC DNA]</scope>
    <source>
        <strain evidence="1 2">IDN1</strain>
    </source>
</reference>
<evidence type="ECO:0000313" key="1">
    <source>
        <dbReference type="EMBL" id="BBP88714.1"/>
    </source>
</evidence>
<gene>
    <name evidence="1" type="ORF">BsIDN1_23320</name>
</gene>
<dbReference type="EMBL" id="AP021906">
    <property type="protein sequence ID" value="BBP88714.1"/>
    <property type="molecule type" value="Genomic_DNA"/>
</dbReference>
<accession>A0A5S9M978</accession>
<organism evidence="1 2">
    <name type="scientific">Bacillus safensis</name>
    <dbReference type="NCBI Taxonomy" id="561879"/>
    <lineage>
        <taxon>Bacteria</taxon>
        <taxon>Bacillati</taxon>
        <taxon>Bacillota</taxon>
        <taxon>Bacilli</taxon>
        <taxon>Bacillales</taxon>
        <taxon>Bacillaceae</taxon>
        <taxon>Bacillus</taxon>
    </lineage>
</organism>